<feature type="transmembrane region" description="Helical" evidence="6">
    <location>
        <begin position="6"/>
        <end position="26"/>
    </location>
</feature>
<dbReference type="InterPro" id="IPR036259">
    <property type="entry name" value="MFS_trans_sf"/>
</dbReference>
<evidence type="ECO:0000313" key="9">
    <source>
        <dbReference type="Proteomes" id="UP001310594"/>
    </source>
</evidence>
<evidence type="ECO:0000256" key="3">
    <source>
        <dbReference type="ARBA" id="ARBA00022989"/>
    </source>
</evidence>
<comment type="subcellular location">
    <subcellularLocation>
        <location evidence="1">Membrane</location>
        <topology evidence="1">Multi-pass membrane protein</topology>
    </subcellularLocation>
</comment>
<feature type="domain" description="Major facilitator superfamily (MFS) profile" evidence="7">
    <location>
        <begin position="1"/>
        <end position="344"/>
    </location>
</feature>
<feature type="compositionally biased region" description="Basic and acidic residues" evidence="5">
    <location>
        <begin position="155"/>
        <end position="174"/>
    </location>
</feature>
<dbReference type="GO" id="GO:0022857">
    <property type="term" value="F:transmembrane transporter activity"/>
    <property type="evidence" value="ECO:0007669"/>
    <property type="project" value="InterPro"/>
</dbReference>
<protein>
    <recommendedName>
        <fullName evidence="7">Major facilitator superfamily (MFS) profile domain-containing protein</fullName>
    </recommendedName>
</protein>
<feature type="transmembrane region" description="Helical" evidence="6">
    <location>
        <begin position="267"/>
        <end position="288"/>
    </location>
</feature>
<feature type="transmembrane region" description="Helical" evidence="6">
    <location>
        <begin position="309"/>
        <end position="330"/>
    </location>
</feature>
<dbReference type="PANTHER" id="PTHR23502">
    <property type="entry name" value="MAJOR FACILITATOR SUPERFAMILY"/>
    <property type="match status" value="1"/>
</dbReference>
<evidence type="ECO:0000259" key="7">
    <source>
        <dbReference type="PROSITE" id="PS50850"/>
    </source>
</evidence>
<evidence type="ECO:0000256" key="4">
    <source>
        <dbReference type="ARBA" id="ARBA00023136"/>
    </source>
</evidence>
<dbReference type="Pfam" id="PF07690">
    <property type="entry name" value="MFS_1"/>
    <property type="match status" value="1"/>
</dbReference>
<dbReference type="EMBL" id="JAVRQU010000017">
    <property type="protein sequence ID" value="KAK5693660.1"/>
    <property type="molecule type" value="Genomic_DNA"/>
</dbReference>
<name>A0AAN7VV27_9PEZI</name>
<feature type="transmembrane region" description="Helical" evidence="6">
    <location>
        <begin position="91"/>
        <end position="108"/>
    </location>
</feature>
<keyword evidence="4 6" id="KW-0472">Membrane</keyword>
<gene>
    <name evidence="8" type="ORF">LTR97_010229</name>
</gene>
<reference evidence="8" key="1">
    <citation type="submission" date="2023-08" db="EMBL/GenBank/DDBJ databases">
        <title>Black Yeasts Isolated from many extreme environments.</title>
        <authorList>
            <person name="Coleine C."/>
            <person name="Stajich J.E."/>
            <person name="Selbmann L."/>
        </authorList>
    </citation>
    <scope>NUCLEOTIDE SEQUENCE</scope>
    <source>
        <strain evidence="8">CCFEE 5810</strain>
    </source>
</reference>
<evidence type="ECO:0000256" key="1">
    <source>
        <dbReference type="ARBA" id="ARBA00004141"/>
    </source>
</evidence>
<dbReference type="InterPro" id="IPR011701">
    <property type="entry name" value="MFS"/>
</dbReference>
<dbReference type="PANTHER" id="PTHR23502:SF50">
    <property type="entry name" value="TRANSPORTER, PUTATIVE (AFU_ORTHOLOGUE AFUA_5G00430)-RELATED"/>
    <property type="match status" value="1"/>
</dbReference>
<dbReference type="AlphaFoldDB" id="A0AAN7VV27"/>
<evidence type="ECO:0000256" key="5">
    <source>
        <dbReference type="SAM" id="MobiDB-lite"/>
    </source>
</evidence>
<evidence type="ECO:0000256" key="6">
    <source>
        <dbReference type="SAM" id="Phobius"/>
    </source>
</evidence>
<feature type="region of interest" description="Disordered" evidence="5">
    <location>
        <begin position="155"/>
        <end position="176"/>
    </location>
</feature>
<dbReference type="InterPro" id="IPR020846">
    <property type="entry name" value="MFS_dom"/>
</dbReference>
<comment type="caution">
    <text evidence="8">The sequence shown here is derived from an EMBL/GenBank/DDBJ whole genome shotgun (WGS) entry which is preliminary data.</text>
</comment>
<accession>A0AAN7VV27</accession>
<organism evidence="8 9">
    <name type="scientific">Elasticomyces elasticus</name>
    <dbReference type="NCBI Taxonomy" id="574655"/>
    <lineage>
        <taxon>Eukaryota</taxon>
        <taxon>Fungi</taxon>
        <taxon>Dikarya</taxon>
        <taxon>Ascomycota</taxon>
        <taxon>Pezizomycotina</taxon>
        <taxon>Dothideomycetes</taxon>
        <taxon>Dothideomycetidae</taxon>
        <taxon>Mycosphaerellales</taxon>
        <taxon>Teratosphaeriaceae</taxon>
        <taxon>Elasticomyces</taxon>
    </lineage>
</organism>
<evidence type="ECO:0000256" key="2">
    <source>
        <dbReference type="ARBA" id="ARBA00022692"/>
    </source>
</evidence>
<keyword evidence="3 6" id="KW-1133">Transmembrane helix</keyword>
<feature type="transmembrane region" description="Helical" evidence="6">
    <location>
        <begin position="234"/>
        <end position="255"/>
    </location>
</feature>
<feature type="transmembrane region" description="Helical" evidence="6">
    <location>
        <begin position="120"/>
        <end position="139"/>
    </location>
</feature>
<dbReference type="Gene3D" id="1.20.1250.20">
    <property type="entry name" value="MFS general substrate transporter like domains"/>
    <property type="match status" value="1"/>
</dbReference>
<dbReference type="GO" id="GO:0005886">
    <property type="term" value="C:plasma membrane"/>
    <property type="evidence" value="ECO:0007669"/>
    <property type="project" value="TreeGrafter"/>
</dbReference>
<dbReference type="SUPFAM" id="SSF103473">
    <property type="entry name" value="MFS general substrate transporter"/>
    <property type="match status" value="1"/>
</dbReference>
<proteinExistence type="predicted"/>
<evidence type="ECO:0000313" key="8">
    <source>
        <dbReference type="EMBL" id="KAK5693660.1"/>
    </source>
</evidence>
<sequence length="344" mass="37973">MNNSFAANVAGLAVGCIIMVPMAIIFGRRPVYILSTAIQLGSGIWSARTMTTGDLIGSNVLSGLGGAISESIVQMTIADLFFVHQRARMNAIYLVMVYIGSFLAPVAAGYCAKAQGWRWIWWWTVLFLAITLVVVIIAYEETKYTPRIDATRVRSHDSRDEEAKPSKLDQDAKQTPEPNVTTFHVQQHLVAHSKRSWRERLALYTLTPGGSRPFLHLIWDTLSLVRFPSVAYTALMWGSTLMWFSILVTTMSTYFTLPPYNFSPSGIGLMNLAPFLGTVLGLSVSSCNDWIILRLSKRNGGMFEPEMRLWLGLVGVVLAPAGLLLFGLSMSKASAVDEKPVETS</sequence>
<keyword evidence="2 6" id="KW-0812">Transmembrane</keyword>
<dbReference type="Proteomes" id="UP001310594">
    <property type="component" value="Unassembled WGS sequence"/>
</dbReference>
<dbReference type="PROSITE" id="PS50850">
    <property type="entry name" value="MFS"/>
    <property type="match status" value="1"/>
</dbReference>